<dbReference type="EMBL" id="JAVFWL010000001">
    <property type="protein sequence ID" value="KAK6726913.1"/>
    <property type="molecule type" value="Genomic_DNA"/>
</dbReference>
<gene>
    <name evidence="3" type="primary">Necator_chrI.g1045</name>
    <name evidence="3" type="ORF">RB195_004921</name>
</gene>
<keyword evidence="2" id="KW-1133">Transmembrane helix</keyword>
<organism evidence="3 4">
    <name type="scientific">Necator americanus</name>
    <name type="common">Human hookworm</name>
    <dbReference type="NCBI Taxonomy" id="51031"/>
    <lineage>
        <taxon>Eukaryota</taxon>
        <taxon>Metazoa</taxon>
        <taxon>Ecdysozoa</taxon>
        <taxon>Nematoda</taxon>
        <taxon>Chromadorea</taxon>
        <taxon>Rhabditida</taxon>
        <taxon>Rhabditina</taxon>
        <taxon>Rhabditomorpha</taxon>
        <taxon>Strongyloidea</taxon>
        <taxon>Ancylostomatidae</taxon>
        <taxon>Bunostominae</taxon>
        <taxon>Necator</taxon>
    </lineage>
</organism>
<reference evidence="3 4" key="1">
    <citation type="submission" date="2023-08" db="EMBL/GenBank/DDBJ databases">
        <title>A Necator americanus chromosomal reference genome.</title>
        <authorList>
            <person name="Ilik V."/>
            <person name="Petrzelkova K.J."/>
            <person name="Pardy F."/>
            <person name="Fuh T."/>
            <person name="Niatou-Singa F.S."/>
            <person name="Gouil Q."/>
            <person name="Baker L."/>
            <person name="Ritchie M.E."/>
            <person name="Jex A.R."/>
            <person name="Gazzola D."/>
            <person name="Li H."/>
            <person name="Toshio Fujiwara R."/>
            <person name="Zhan B."/>
            <person name="Aroian R.V."/>
            <person name="Pafco B."/>
            <person name="Schwarz E.M."/>
        </authorList>
    </citation>
    <scope>NUCLEOTIDE SEQUENCE [LARGE SCALE GENOMIC DNA]</scope>
    <source>
        <strain evidence="3 4">Aroian</strain>
        <tissue evidence="3">Whole animal</tissue>
    </source>
</reference>
<sequence length="138" mass="15498">MIGLLLLPLILARPPNNTRRCLDGRSYIFDEATDTSIDTGECCSGFSRTEFGHCVERIIRHSFPRFAVPRFAAAMSLLLVVWILIGVFSMVIAYVTLTQRRRIALPPTDRDVTEVEEEASTRLLEPQPTPTQLHSAVI</sequence>
<feature type="region of interest" description="Disordered" evidence="1">
    <location>
        <begin position="118"/>
        <end position="138"/>
    </location>
</feature>
<evidence type="ECO:0000313" key="4">
    <source>
        <dbReference type="Proteomes" id="UP001303046"/>
    </source>
</evidence>
<keyword evidence="2" id="KW-0812">Transmembrane</keyword>
<dbReference type="Proteomes" id="UP001303046">
    <property type="component" value="Unassembled WGS sequence"/>
</dbReference>
<feature type="transmembrane region" description="Helical" evidence="2">
    <location>
        <begin position="71"/>
        <end position="97"/>
    </location>
</feature>
<evidence type="ECO:0008006" key="5">
    <source>
        <dbReference type="Google" id="ProtNLM"/>
    </source>
</evidence>
<evidence type="ECO:0000313" key="3">
    <source>
        <dbReference type="EMBL" id="KAK6726913.1"/>
    </source>
</evidence>
<keyword evidence="2" id="KW-0472">Membrane</keyword>
<accession>A0ABR1BKF0</accession>
<protein>
    <recommendedName>
        <fullName evidence="5">Tetraspanin family protein</fullName>
    </recommendedName>
</protein>
<comment type="caution">
    <text evidence="3">The sequence shown here is derived from an EMBL/GenBank/DDBJ whole genome shotgun (WGS) entry which is preliminary data.</text>
</comment>
<evidence type="ECO:0000256" key="2">
    <source>
        <dbReference type="SAM" id="Phobius"/>
    </source>
</evidence>
<evidence type="ECO:0000256" key="1">
    <source>
        <dbReference type="SAM" id="MobiDB-lite"/>
    </source>
</evidence>
<name>A0ABR1BKF0_NECAM</name>
<keyword evidence="4" id="KW-1185">Reference proteome</keyword>
<proteinExistence type="predicted"/>